<dbReference type="EMBL" id="BMKF01000002">
    <property type="protein sequence ID" value="GGB72331.1"/>
    <property type="molecule type" value="Genomic_DNA"/>
</dbReference>
<dbReference type="InterPro" id="IPR017926">
    <property type="entry name" value="GATASE"/>
</dbReference>
<dbReference type="CDD" id="cd01741">
    <property type="entry name" value="GATase1_1"/>
    <property type="match status" value="1"/>
</dbReference>
<dbReference type="InterPro" id="IPR029062">
    <property type="entry name" value="Class_I_gatase-like"/>
</dbReference>
<evidence type="ECO:0000313" key="2">
    <source>
        <dbReference type="EMBL" id="GGB72331.1"/>
    </source>
</evidence>
<dbReference type="RefSeq" id="WP_084392139.1">
    <property type="nucleotide sequence ID" value="NZ_BMKF01000002.1"/>
</dbReference>
<feature type="domain" description="Glutamine amidotransferase" evidence="1">
    <location>
        <begin position="54"/>
        <end position="191"/>
    </location>
</feature>
<reference evidence="3" key="1">
    <citation type="journal article" date="2019" name="Int. J. Syst. Evol. Microbiol.">
        <title>The Global Catalogue of Microorganisms (GCM) 10K type strain sequencing project: providing services to taxonomists for standard genome sequencing and annotation.</title>
        <authorList>
            <consortium name="The Broad Institute Genomics Platform"/>
            <consortium name="The Broad Institute Genome Sequencing Center for Infectious Disease"/>
            <person name="Wu L."/>
            <person name="Ma J."/>
        </authorList>
    </citation>
    <scope>NUCLEOTIDE SEQUENCE [LARGE SCALE GENOMIC DNA]</scope>
    <source>
        <strain evidence="3">CGMCC 1.15928</strain>
    </source>
</reference>
<dbReference type="SUPFAM" id="SSF52317">
    <property type="entry name" value="Class I glutamine amidotransferase-like"/>
    <property type="match status" value="1"/>
</dbReference>
<comment type="caution">
    <text evidence="2">The sequence shown here is derived from an EMBL/GenBank/DDBJ whole genome shotgun (WGS) entry which is preliminary data.</text>
</comment>
<keyword evidence="3" id="KW-1185">Reference proteome</keyword>
<dbReference type="Pfam" id="PF00117">
    <property type="entry name" value="GATase"/>
    <property type="match status" value="1"/>
</dbReference>
<evidence type="ECO:0000259" key="1">
    <source>
        <dbReference type="Pfam" id="PF00117"/>
    </source>
</evidence>
<dbReference type="PROSITE" id="PS51273">
    <property type="entry name" value="GATASE_TYPE_1"/>
    <property type="match status" value="1"/>
</dbReference>
<organism evidence="2 3">
    <name type="scientific">Henriciella pelagia</name>
    <dbReference type="NCBI Taxonomy" id="1977912"/>
    <lineage>
        <taxon>Bacteria</taxon>
        <taxon>Pseudomonadati</taxon>
        <taxon>Pseudomonadota</taxon>
        <taxon>Alphaproteobacteria</taxon>
        <taxon>Hyphomonadales</taxon>
        <taxon>Hyphomonadaceae</taxon>
        <taxon>Henriciella</taxon>
    </lineage>
</organism>
<protein>
    <submittedName>
        <fullName evidence="2">GMP synthase</fullName>
    </submittedName>
</protein>
<dbReference type="Proteomes" id="UP000628854">
    <property type="component" value="Unassembled WGS sequence"/>
</dbReference>
<dbReference type="PANTHER" id="PTHR42695:SF5">
    <property type="entry name" value="GLUTAMINE AMIDOTRANSFERASE YLR126C-RELATED"/>
    <property type="match status" value="1"/>
</dbReference>
<dbReference type="Gene3D" id="3.40.50.880">
    <property type="match status" value="1"/>
</dbReference>
<dbReference type="InterPro" id="IPR044992">
    <property type="entry name" value="ChyE-like"/>
</dbReference>
<gene>
    <name evidence="2" type="ORF">GCM10011503_21280</name>
</gene>
<name>A0ABQ1JLV9_9PROT</name>
<sequence>MKLTIIETGMPPEALRSDWPGYPAMFRDLITPHLPGLETETASVVNGDSFPDLDAVQAILITGSAAGVYEHHPWMQPLFNFIQRAAAKSIPQIGVCFGHQAVAKALGGRVEKSEKGWGIGRHVYEVCARPDWMGDYAEDSFSLGVSHQDQVLSLPPGATVVGASDFTPFAALDYGAVPAISFQGHPEFSSSFNCALYNVRRGTAFSGDRVDAACKSLDHPVDNGLVGGWMARFLASRTVTT</sequence>
<dbReference type="PANTHER" id="PTHR42695">
    <property type="entry name" value="GLUTAMINE AMIDOTRANSFERASE YLR126C-RELATED"/>
    <property type="match status" value="1"/>
</dbReference>
<proteinExistence type="predicted"/>
<evidence type="ECO:0000313" key="3">
    <source>
        <dbReference type="Proteomes" id="UP000628854"/>
    </source>
</evidence>
<accession>A0ABQ1JLV9</accession>